<dbReference type="PROSITE" id="PS50071">
    <property type="entry name" value="HOMEOBOX_2"/>
    <property type="match status" value="1"/>
</dbReference>
<evidence type="ECO:0000259" key="5">
    <source>
        <dbReference type="PROSITE" id="PS50071"/>
    </source>
</evidence>
<dbReference type="GO" id="GO:0005634">
    <property type="term" value="C:nucleus"/>
    <property type="evidence" value="ECO:0007669"/>
    <property type="project" value="UniProtKB-SubCell"/>
</dbReference>
<evidence type="ECO:0000256" key="4">
    <source>
        <dbReference type="SAM" id="MobiDB-lite"/>
    </source>
</evidence>
<dbReference type="SUPFAM" id="SSF46689">
    <property type="entry name" value="Homeodomain-like"/>
    <property type="match status" value="1"/>
</dbReference>
<keyword evidence="2 3" id="KW-0238">DNA-binding</keyword>
<keyword evidence="7" id="KW-1185">Reference proteome</keyword>
<evidence type="ECO:0000256" key="3">
    <source>
        <dbReference type="RuleBase" id="RU000682"/>
    </source>
</evidence>
<dbReference type="AlphaFoldDB" id="A0A267GNZ3"/>
<dbReference type="OrthoDB" id="6159439at2759"/>
<dbReference type="InterPro" id="IPR009057">
    <property type="entry name" value="Homeodomain-like_sf"/>
</dbReference>
<feature type="compositionally biased region" description="Pro residues" evidence="4">
    <location>
        <begin position="432"/>
        <end position="444"/>
    </location>
</feature>
<dbReference type="Gene3D" id="1.10.10.60">
    <property type="entry name" value="Homeodomain-like"/>
    <property type="match status" value="1"/>
</dbReference>
<reference evidence="6 7" key="1">
    <citation type="submission" date="2017-06" db="EMBL/GenBank/DDBJ databases">
        <title>A platform for efficient transgenesis in Macrostomum lignano, a flatworm model organism for stem cell research.</title>
        <authorList>
            <person name="Berezikov E."/>
        </authorList>
    </citation>
    <scope>NUCLEOTIDE SEQUENCE [LARGE SCALE GENOMIC DNA]</scope>
    <source>
        <strain evidence="6">DV1</strain>
        <tissue evidence="6">Whole organism</tissue>
    </source>
</reference>
<gene>
    <name evidence="6" type="ORF">BOX15_Mlig018552g1</name>
</gene>
<dbReference type="Pfam" id="PF00046">
    <property type="entry name" value="Homeodomain"/>
    <property type="match status" value="1"/>
</dbReference>
<sequence length="598" mass="63923">MNEAKLSSPSNEDGLLLHHQQQHNAALVVSDDDAKFVLQAAARPADQTGIAIASLSTIASKSDPDVSVAAACCGDSLFAASPPPADHADNDGLSQLNSAQQTGQDSTNGSSYCCVPGTSFIFESHTATAAADDEATSITTIPDSGSALDFKPEPPVLHAAPPAYGLDMWAAAAAVSSGCQYFPLHQPRILPSHSVYQHPQLPPQIPQQLHRQHLPLHLQDTESGKMLILPASLAANVEGSHASNACGSLMPSEAPKRCRTNLTEEQKVELEKVFVKSKYPDYPVVDELSRLVGLPYKKVLVWFKNRRAKEKRTHKADVDLCTIDQLHQHQQQLLQHRKTLPSTCNNSDNENGSSSVAEGEASSSYTAAAGVSISAFNAAVAAAAAAAVTQTQQQQQQHPLSQFPYAQYSAPMRKCTAAPQHQVAASPALQQLPPPPPPPPPMQGPPAATYWIEPAATVPGLMKYEPVGVPSAPLYHHYNYHPAFPAVHHHQQQHQPQFQPPPPPPPPPLTHHFVFVSAENMATQTSPTMLLDFTDNNDENNNNLHNANDDSHNNAIISPGNDVCYNLTACQTDSIGGVGVVDDDGGVFGLEDAGESLN</sequence>
<name>A0A267GNZ3_9PLAT</name>
<dbReference type="InterPro" id="IPR051775">
    <property type="entry name" value="Homeobox_domain"/>
</dbReference>
<dbReference type="GO" id="GO:0000976">
    <property type="term" value="F:transcription cis-regulatory region binding"/>
    <property type="evidence" value="ECO:0007669"/>
    <property type="project" value="TreeGrafter"/>
</dbReference>
<dbReference type="InterPro" id="IPR001356">
    <property type="entry name" value="HD"/>
</dbReference>
<dbReference type="PANTHER" id="PTHR24323:SF7">
    <property type="entry name" value="HOMEOBOX DOMAIN-CONTAINING PROTEIN"/>
    <property type="match status" value="1"/>
</dbReference>
<keyword evidence="2 3" id="KW-0371">Homeobox</keyword>
<feature type="compositionally biased region" description="Pro residues" evidence="4">
    <location>
        <begin position="498"/>
        <end position="507"/>
    </location>
</feature>
<evidence type="ECO:0000256" key="2">
    <source>
        <dbReference type="PROSITE-ProRule" id="PRU00108"/>
    </source>
</evidence>
<comment type="subcellular location">
    <subcellularLocation>
        <location evidence="1 2 3">Nucleus</location>
    </subcellularLocation>
</comment>
<keyword evidence="2 3" id="KW-0539">Nucleus</keyword>
<feature type="DNA-binding region" description="Homeobox" evidence="2">
    <location>
        <begin position="255"/>
        <end position="314"/>
    </location>
</feature>
<dbReference type="EMBL" id="NIVC01000218">
    <property type="protein sequence ID" value="PAA87733.1"/>
    <property type="molecule type" value="Genomic_DNA"/>
</dbReference>
<dbReference type="SMART" id="SM00389">
    <property type="entry name" value="HOX"/>
    <property type="match status" value="1"/>
</dbReference>
<evidence type="ECO:0000313" key="6">
    <source>
        <dbReference type="EMBL" id="PAA87733.1"/>
    </source>
</evidence>
<feature type="domain" description="Homeobox" evidence="5">
    <location>
        <begin position="253"/>
        <end position="313"/>
    </location>
</feature>
<feature type="region of interest" description="Disordered" evidence="4">
    <location>
        <begin position="83"/>
        <end position="108"/>
    </location>
</feature>
<dbReference type="GO" id="GO:0006355">
    <property type="term" value="P:regulation of DNA-templated transcription"/>
    <property type="evidence" value="ECO:0007669"/>
    <property type="project" value="TreeGrafter"/>
</dbReference>
<dbReference type="CDD" id="cd00086">
    <property type="entry name" value="homeodomain"/>
    <property type="match status" value="1"/>
</dbReference>
<feature type="region of interest" description="Disordered" evidence="4">
    <location>
        <begin position="416"/>
        <end position="444"/>
    </location>
</feature>
<evidence type="ECO:0000313" key="7">
    <source>
        <dbReference type="Proteomes" id="UP000215902"/>
    </source>
</evidence>
<protein>
    <recommendedName>
        <fullName evidence="5">Homeobox domain-containing protein</fullName>
    </recommendedName>
</protein>
<dbReference type="STRING" id="282301.A0A267GNZ3"/>
<accession>A0A267GNZ3</accession>
<organism evidence="6 7">
    <name type="scientific">Macrostomum lignano</name>
    <dbReference type="NCBI Taxonomy" id="282301"/>
    <lineage>
        <taxon>Eukaryota</taxon>
        <taxon>Metazoa</taxon>
        <taxon>Spiralia</taxon>
        <taxon>Lophotrochozoa</taxon>
        <taxon>Platyhelminthes</taxon>
        <taxon>Rhabditophora</taxon>
        <taxon>Macrostomorpha</taxon>
        <taxon>Macrostomida</taxon>
        <taxon>Macrostomidae</taxon>
        <taxon>Macrostomum</taxon>
    </lineage>
</organism>
<feature type="compositionally biased region" description="Polar residues" evidence="4">
    <location>
        <begin position="92"/>
        <end position="108"/>
    </location>
</feature>
<comment type="caution">
    <text evidence="6">The sequence shown here is derived from an EMBL/GenBank/DDBJ whole genome shotgun (WGS) entry which is preliminary data.</text>
</comment>
<evidence type="ECO:0000256" key="1">
    <source>
        <dbReference type="ARBA" id="ARBA00004123"/>
    </source>
</evidence>
<dbReference type="Proteomes" id="UP000215902">
    <property type="component" value="Unassembled WGS sequence"/>
</dbReference>
<proteinExistence type="predicted"/>
<feature type="region of interest" description="Disordered" evidence="4">
    <location>
        <begin position="488"/>
        <end position="507"/>
    </location>
</feature>
<dbReference type="PANTHER" id="PTHR24323">
    <property type="entry name" value="CEH-10 HOMEODOMAIN-CONTAINING HOMOLOG"/>
    <property type="match status" value="1"/>
</dbReference>